<reference evidence="4 5" key="1">
    <citation type="submission" date="2017-03" db="EMBL/GenBank/DDBJ databases">
        <title>Genome sequence of Sphingomonas dokdonensis DSM 21029.</title>
        <authorList>
            <person name="Poehlein A."/>
            <person name="Wuebbeler J.H."/>
            <person name="Steinbuechel A."/>
            <person name="Daniel R."/>
        </authorList>
    </citation>
    <scope>NUCLEOTIDE SEQUENCE [LARGE SCALE GENOMIC DNA]</scope>
    <source>
        <strain evidence="4 5">DSM 21029</strain>
    </source>
</reference>
<evidence type="ECO:0000259" key="3">
    <source>
        <dbReference type="Pfam" id="PF13649"/>
    </source>
</evidence>
<dbReference type="InterPro" id="IPR041698">
    <property type="entry name" value="Methyltransf_25"/>
</dbReference>
<accession>A0A245ZP50</accession>
<keyword evidence="2 4" id="KW-0808">Transferase</keyword>
<dbReference type="SUPFAM" id="SSF53335">
    <property type="entry name" value="S-adenosyl-L-methionine-dependent methyltransferases"/>
    <property type="match status" value="1"/>
</dbReference>
<keyword evidence="1 4" id="KW-0489">Methyltransferase</keyword>
<keyword evidence="5" id="KW-1185">Reference proteome</keyword>
<dbReference type="AlphaFoldDB" id="A0A245ZP50"/>
<dbReference type="GO" id="GO:0008168">
    <property type="term" value="F:methyltransferase activity"/>
    <property type="evidence" value="ECO:0007669"/>
    <property type="project" value="UniProtKB-KW"/>
</dbReference>
<dbReference type="Pfam" id="PF13649">
    <property type="entry name" value="Methyltransf_25"/>
    <property type="match status" value="1"/>
</dbReference>
<evidence type="ECO:0000313" key="4">
    <source>
        <dbReference type="EMBL" id="OWK31517.1"/>
    </source>
</evidence>
<evidence type="ECO:0000313" key="5">
    <source>
        <dbReference type="Proteomes" id="UP000197290"/>
    </source>
</evidence>
<dbReference type="OrthoDB" id="9777638at2"/>
<dbReference type="PANTHER" id="PTHR43861">
    <property type="entry name" value="TRANS-ACONITATE 2-METHYLTRANSFERASE-RELATED"/>
    <property type="match status" value="1"/>
</dbReference>
<dbReference type="CDD" id="cd02440">
    <property type="entry name" value="AdoMet_MTases"/>
    <property type="match status" value="1"/>
</dbReference>
<gene>
    <name evidence="4" type="primary">couO</name>
    <name evidence="4" type="ORF">SPDO_15270</name>
</gene>
<dbReference type="PANTHER" id="PTHR43861:SF1">
    <property type="entry name" value="TRANS-ACONITATE 2-METHYLTRANSFERASE"/>
    <property type="match status" value="1"/>
</dbReference>
<name>A0A245ZP50_9SPHN</name>
<comment type="caution">
    <text evidence="4">The sequence shown here is derived from an EMBL/GenBank/DDBJ whole genome shotgun (WGS) entry which is preliminary data.</text>
</comment>
<organism evidence="4 5">
    <name type="scientific">Sphingomonas dokdonensis</name>
    <dbReference type="NCBI Taxonomy" id="344880"/>
    <lineage>
        <taxon>Bacteria</taxon>
        <taxon>Pseudomonadati</taxon>
        <taxon>Pseudomonadota</taxon>
        <taxon>Alphaproteobacteria</taxon>
        <taxon>Sphingomonadales</taxon>
        <taxon>Sphingomonadaceae</taxon>
        <taxon>Sphingomonas</taxon>
    </lineage>
</organism>
<evidence type="ECO:0000256" key="2">
    <source>
        <dbReference type="ARBA" id="ARBA00022679"/>
    </source>
</evidence>
<feature type="domain" description="Methyltransferase" evidence="3">
    <location>
        <begin position="47"/>
        <end position="141"/>
    </location>
</feature>
<dbReference type="EC" id="2.1.1.-" evidence="4"/>
<dbReference type="EMBL" id="NBBI01000002">
    <property type="protein sequence ID" value="OWK31517.1"/>
    <property type="molecule type" value="Genomic_DNA"/>
</dbReference>
<dbReference type="GO" id="GO:0032259">
    <property type="term" value="P:methylation"/>
    <property type="evidence" value="ECO:0007669"/>
    <property type="project" value="UniProtKB-KW"/>
</dbReference>
<dbReference type="Gene3D" id="3.40.50.150">
    <property type="entry name" value="Vaccinia Virus protein VP39"/>
    <property type="match status" value="1"/>
</dbReference>
<dbReference type="RefSeq" id="WP_088366843.1">
    <property type="nucleotide sequence ID" value="NZ_NBBI01000002.1"/>
</dbReference>
<proteinExistence type="predicted"/>
<dbReference type="InterPro" id="IPR029063">
    <property type="entry name" value="SAM-dependent_MTases_sf"/>
</dbReference>
<dbReference type="Proteomes" id="UP000197290">
    <property type="component" value="Unassembled WGS sequence"/>
</dbReference>
<evidence type="ECO:0000256" key="1">
    <source>
        <dbReference type="ARBA" id="ARBA00022603"/>
    </source>
</evidence>
<protein>
    <submittedName>
        <fullName evidence="4">C-methyltransferase CouO</fullName>
        <ecNumber evidence="4">2.1.1.-</ecNumber>
    </submittedName>
</protein>
<sequence>MTTAPDWQARVGDVWAAEWRRTDRSFADLSRHLDAAILAVAPTQGQVVDLGCGAGATSLALAAARPSLSVLGIDLSEALVAVAQQRAAEQGLANTRFVTGMVPAELADAAPFDLAVSRHGVMFFDDPASAFSGIAAALRPGAPLVFSCFRSAAENIWAADAIAAIGGTLDAPTGYAPGPFAFADRDVIHRLLDDAGFARIAITPVDYRYRAGAGDDPVEDAIDFFRRIGPVSRAIAAASEADRPALLDRLRVVLADRVADGVVDFPAAAWIVTAYAQGRGQ</sequence>